<dbReference type="GO" id="GO:0005783">
    <property type="term" value="C:endoplasmic reticulum"/>
    <property type="evidence" value="ECO:0007669"/>
    <property type="project" value="InterPro"/>
</dbReference>
<dbReference type="PANTHER" id="PTHR12883">
    <property type="entry name" value="ADIPOCYTE-SPECIFIC PROTEIN 4-RELATED"/>
    <property type="match status" value="1"/>
</dbReference>
<proteinExistence type="predicted"/>
<accession>J6F5K8</accession>
<feature type="region of interest" description="Disordered" evidence="5">
    <location>
        <begin position="393"/>
        <end position="424"/>
    </location>
</feature>
<dbReference type="InterPro" id="IPR012879">
    <property type="entry name" value="CCDC47"/>
</dbReference>
<dbReference type="PANTHER" id="PTHR12883:SF0">
    <property type="entry name" value="PAT COMPLEX SUBUNIT CCDC47"/>
    <property type="match status" value="1"/>
</dbReference>
<comment type="subcellular location">
    <subcellularLocation>
        <location evidence="1">Membrane</location>
        <topology evidence="1">Single-pass membrane protein</topology>
    </subcellularLocation>
</comment>
<sequence length="471" mass="51796">MSAILQAISKISPPPPVNAPREYDGYEFRWKMFVFRPATFQFEGMMFAILGTYLLLHFIGKAINMGKAKKIMAPIEAFAATQFKAVRPMESSSSALHLVYATGRRNVLAFHASLKLSTLHDVIMLLWENIYSFIEPTKAEQPGLTFQYTLGRGTNGLQGEGAGVWGILSKNGMAAVREKRWDLSFARIQDTPLIPATHTLFTEHSEITEALLKTPNIGLSNLLADADSMDMLKFFIISDVSDRKPTKGPLSAQSRARQIWVALHTPSNGTEEAVVNAWNQVALNVADFLAKNPIKPEITRKLIKTRLEVDNALAKQYRKEQEEDGEVESAEDKRLAKKKAARAGLSEKELKKLEEKERKREIRKIQKRGGMGGGMGGGSARPFAGMDKVPVGGQRIRDPGWPRSMAKTPTCRTPGSPAKLASTGRGMLWGPLGSRYRPLEAGVTEGAEIVLELSAGAGTPGARTGYDDAEW</sequence>
<dbReference type="OrthoDB" id="10039147at2759"/>
<name>J6F5K8_TRIAS</name>
<evidence type="ECO:0000313" key="8">
    <source>
        <dbReference type="Proteomes" id="UP000002748"/>
    </source>
</evidence>
<feature type="transmembrane region" description="Helical" evidence="6">
    <location>
        <begin position="40"/>
        <end position="60"/>
    </location>
</feature>
<dbReference type="RefSeq" id="XP_014181936.1">
    <property type="nucleotide sequence ID" value="XM_014326461.1"/>
</dbReference>
<dbReference type="Pfam" id="PF07946">
    <property type="entry name" value="CCDC47"/>
    <property type="match status" value="1"/>
</dbReference>
<dbReference type="Proteomes" id="UP000002748">
    <property type="component" value="Unassembled WGS sequence"/>
</dbReference>
<evidence type="ECO:0000256" key="6">
    <source>
        <dbReference type="SAM" id="Phobius"/>
    </source>
</evidence>
<keyword evidence="4 6" id="KW-0472">Membrane</keyword>
<keyword evidence="3 6" id="KW-1133">Transmembrane helix</keyword>
<feature type="region of interest" description="Disordered" evidence="5">
    <location>
        <begin position="320"/>
        <end position="343"/>
    </location>
</feature>
<dbReference type="VEuPathDB" id="FungiDB:A1Q1_08314"/>
<evidence type="ECO:0000256" key="2">
    <source>
        <dbReference type="ARBA" id="ARBA00022692"/>
    </source>
</evidence>
<dbReference type="HOGENOM" id="CLU_042570_1_0_1"/>
<evidence type="ECO:0000256" key="5">
    <source>
        <dbReference type="SAM" id="MobiDB-lite"/>
    </source>
</evidence>
<dbReference type="GO" id="GO:0016020">
    <property type="term" value="C:membrane"/>
    <property type="evidence" value="ECO:0007669"/>
    <property type="project" value="UniProtKB-SubCell"/>
</dbReference>
<dbReference type="GO" id="GO:0032469">
    <property type="term" value="P:endoplasmic reticulum calcium ion homeostasis"/>
    <property type="evidence" value="ECO:0007669"/>
    <property type="project" value="InterPro"/>
</dbReference>
<dbReference type="EMBL" id="ALBS01000098">
    <property type="protein sequence ID" value="EJT50562.1"/>
    <property type="molecule type" value="Genomic_DNA"/>
</dbReference>
<reference evidence="7 8" key="1">
    <citation type="journal article" date="2012" name="Eukaryot. Cell">
        <title>Draft genome sequence of CBS 2479, the standard type strain of Trichosporon asahii.</title>
        <authorList>
            <person name="Yang R.Y."/>
            <person name="Li H.T."/>
            <person name="Zhu H."/>
            <person name="Zhou G.P."/>
            <person name="Wang M."/>
            <person name="Wang L."/>
        </authorList>
    </citation>
    <scope>NUCLEOTIDE SEQUENCE [LARGE SCALE GENOMIC DNA]</scope>
    <source>
        <strain evidence="8">ATCC 90039 / CBS 2479 / JCM 2466 / KCTC 7840 / NCYC 2677 / UAMH 7654</strain>
    </source>
</reference>
<evidence type="ECO:0000256" key="4">
    <source>
        <dbReference type="ARBA" id="ARBA00023136"/>
    </source>
</evidence>
<evidence type="ECO:0000313" key="7">
    <source>
        <dbReference type="EMBL" id="EJT50562.1"/>
    </source>
</evidence>
<dbReference type="AlphaFoldDB" id="J6F5K8"/>
<evidence type="ECO:0000256" key="3">
    <source>
        <dbReference type="ARBA" id="ARBA00022989"/>
    </source>
</evidence>
<comment type="caution">
    <text evidence="7">The sequence shown here is derived from an EMBL/GenBank/DDBJ whole genome shotgun (WGS) entry which is preliminary data.</text>
</comment>
<organism evidence="7 8">
    <name type="scientific">Trichosporon asahii var. asahii (strain ATCC 90039 / CBS 2479 / JCM 2466 / KCTC 7840 / NBRC 103889/ NCYC 2677 / UAMH 7654)</name>
    <name type="common">Yeast</name>
    <dbReference type="NCBI Taxonomy" id="1186058"/>
    <lineage>
        <taxon>Eukaryota</taxon>
        <taxon>Fungi</taxon>
        <taxon>Dikarya</taxon>
        <taxon>Basidiomycota</taxon>
        <taxon>Agaricomycotina</taxon>
        <taxon>Tremellomycetes</taxon>
        <taxon>Trichosporonales</taxon>
        <taxon>Trichosporonaceae</taxon>
        <taxon>Trichosporon</taxon>
    </lineage>
</organism>
<dbReference type="KEGG" id="tasa:A1Q1_08314"/>
<dbReference type="GO" id="GO:0005509">
    <property type="term" value="F:calcium ion binding"/>
    <property type="evidence" value="ECO:0007669"/>
    <property type="project" value="InterPro"/>
</dbReference>
<evidence type="ECO:0000256" key="1">
    <source>
        <dbReference type="ARBA" id="ARBA00004167"/>
    </source>
</evidence>
<gene>
    <name evidence="7" type="ORF">A1Q1_08314</name>
</gene>
<protein>
    <submittedName>
        <fullName evidence="7">Uncharacterized protein</fullName>
    </submittedName>
</protein>
<dbReference type="GeneID" id="25991826"/>
<keyword evidence="2 6" id="KW-0812">Transmembrane</keyword>